<dbReference type="GO" id="GO:0030288">
    <property type="term" value="C:outer membrane-bounded periplasmic space"/>
    <property type="evidence" value="ECO:0007669"/>
    <property type="project" value="TreeGrafter"/>
</dbReference>
<dbReference type="Pfam" id="PF00905">
    <property type="entry name" value="Transpeptidase"/>
    <property type="match status" value="1"/>
</dbReference>
<evidence type="ECO:0000313" key="17">
    <source>
        <dbReference type="EMBL" id="KQB87216.1"/>
    </source>
</evidence>
<dbReference type="Gene3D" id="1.10.3810.10">
    <property type="entry name" value="Biosynthetic peptidoglycan transglycosylase-like"/>
    <property type="match status" value="1"/>
</dbReference>
<keyword evidence="8" id="KW-0133">Cell shape</keyword>
<proteinExistence type="inferred from homology"/>
<dbReference type="GO" id="GO:0008955">
    <property type="term" value="F:peptidoglycan glycosyltransferase activity"/>
    <property type="evidence" value="ECO:0007669"/>
    <property type="project" value="UniProtKB-EC"/>
</dbReference>
<evidence type="ECO:0000256" key="2">
    <source>
        <dbReference type="ARBA" id="ARBA00007739"/>
    </source>
</evidence>
<dbReference type="InterPro" id="IPR023346">
    <property type="entry name" value="Lysozyme-like_dom_sf"/>
</dbReference>
<dbReference type="PANTHER" id="PTHR32282:SF33">
    <property type="entry name" value="PEPTIDOGLYCAN GLYCOSYLTRANSFERASE"/>
    <property type="match status" value="1"/>
</dbReference>
<dbReference type="InterPro" id="IPR036950">
    <property type="entry name" value="PBP_transglycosylase"/>
</dbReference>
<evidence type="ECO:0000256" key="6">
    <source>
        <dbReference type="ARBA" id="ARBA00022679"/>
    </source>
</evidence>
<evidence type="ECO:0000256" key="3">
    <source>
        <dbReference type="ARBA" id="ARBA00022645"/>
    </source>
</evidence>
<evidence type="ECO:0000259" key="15">
    <source>
        <dbReference type="Pfam" id="PF00905"/>
    </source>
</evidence>
<dbReference type="GO" id="GO:0009252">
    <property type="term" value="P:peptidoglycan biosynthetic process"/>
    <property type="evidence" value="ECO:0007669"/>
    <property type="project" value="UniProtKB-KW"/>
</dbReference>
<sequence>MGVPMSNESHKRGRLGFLFEAKMRRVEHVSIAKSLTTILSTTVSIGVVSAIALSPAAGVAGIAVQRTSSTMESNLADLTDGHAPGVTTITDVTGEPMAWIYDQRRYEVPSEGISQSMKDAIVAIEDRRFYEHEGVDMQGTMRALVTNLTSGGVSQGASTLNQQYVKNYLLFVAADDDAERSAATETSIPRKLREMRMASDLDKLLTKDEVLTRYLNLVPFGNNSFGVEAAARTYFGISAAELTVPQAAMLAGIVQSSSVLDPYSNPEGVTARRNTVLDAMVSYGALDAAQAEQYKLRPLGVQEQPESLPNGCITAGDRGFMCDYALNYLEAKGLPKDVLTKGGYTIRTTLDPQVQDAARNTVTANVNPGTPGVAEVLNVVRPGEDSRDILAMTSSRNYGLDPENGETLMPQPTSMVGNGAGSVFKVFTAAAAINNGMGLETMLNVPERFEAVGMGEGGAENCPAMTYCVENAGTYAPQMTLKDALAQSPNTTFVELIQQVGVAPVVDLAVGLGLRSYAVPGSFDGEASIADYMKDHNLGSFTLGPTAVNALELSNVGASIASGGRWCEPNPIASITDSDGNEIPLERPECEDVLDTQTANALMHGLSEDAVSGTASRAAQAVGWGSPVAAKTGTTESHMSSAFLGFNSNIAAAPYIYNDGTQNLPLCSGPVQQCGTGNLFGGNEPADTWFQWANAVPQAVGGYLPDYNRDLDRGRLQSALDEATGKNENEARALLEEAGLTVNTQSVPGEGTPRGIVRAARTENPEGLRPGSLVTLDVSDGSRPTRQPEPTSQAPTASVTPQTSERPALPTVDTSDLEELTNRLRERLGQL</sequence>
<dbReference type="SUPFAM" id="SSF56601">
    <property type="entry name" value="beta-lactamase/transpeptidase-like"/>
    <property type="match status" value="1"/>
</dbReference>
<evidence type="ECO:0000256" key="4">
    <source>
        <dbReference type="ARBA" id="ARBA00022670"/>
    </source>
</evidence>
<evidence type="ECO:0000256" key="7">
    <source>
        <dbReference type="ARBA" id="ARBA00022801"/>
    </source>
</evidence>
<name>A0A0Q0U5D2_9CORY</name>
<feature type="compositionally biased region" description="Polar residues" evidence="14">
    <location>
        <begin position="782"/>
        <end position="805"/>
    </location>
</feature>
<dbReference type="CDD" id="cd06577">
    <property type="entry name" value="PASTA_pknB"/>
    <property type="match status" value="1"/>
</dbReference>
<evidence type="ECO:0000259" key="16">
    <source>
        <dbReference type="Pfam" id="PF00912"/>
    </source>
</evidence>
<dbReference type="STRING" id="1544413.Clow_00270"/>
<evidence type="ECO:0000256" key="8">
    <source>
        <dbReference type="ARBA" id="ARBA00022960"/>
    </source>
</evidence>
<keyword evidence="3" id="KW-0121">Carboxypeptidase</keyword>
<dbReference type="FunFam" id="1.10.3810.10:FF:000001">
    <property type="entry name" value="Penicillin-binding protein 1A"/>
    <property type="match status" value="1"/>
</dbReference>
<evidence type="ECO:0000256" key="10">
    <source>
        <dbReference type="ARBA" id="ARBA00023268"/>
    </source>
</evidence>
<feature type="domain" description="Penicillin-binding protein transpeptidase" evidence="15">
    <location>
        <begin position="387"/>
        <end position="638"/>
    </location>
</feature>
<accession>A0A0Q0U5D2</accession>
<dbReference type="GO" id="GO:0006508">
    <property type="term" value="P:proteolysis"/>
    <property type="evidence" value="ECO:0007669"/>
    <property type="project" value="UniProtKB-KW"/>
</dbReference>
<dbReference type="Gene3D" id="3.30.10.20">
    <property type="match status" value="1"/>
</dbReference>
<evidence type="ECO:0000256" key="9">
    <source>
        <dbReference type="ARBA" id="ARBA00022984"/>
    </source>
</evidence>
<dbReference type="InterPro" id="IPR001460">
    <property type="entry name" value="PCN-bd_Tpept"/>
</dbReference>
<comment type="caution">
    <text evidence="17">The sequence shown here is derived from an EMBL/GenBank/DDBJ whole genome shotgun (WGS) entry which is preliminary data.</text>
</comment>
<dbReference type="GO" id="GO:0071555">
    <property type="term" value="P:cell wall organization"/>
    <property type="evidence" value="ECO:0007669"/>
    <property type="project" value="UniProtKB-KW"/>
</dbReference>
<dbReference type="GO" id="GO:0008360">
    <property type="term" value="P:regulation of cell shape"/>
    <property type="evidence" value="ECO:0007669"/>
    <property type="project" value="UniProtKB-KW"/>
</dbReference>
<dbReference type="Proteomes" id="UP000050488">
    <property type="component" value="Unassembled WGS sequence"/>
</dbReference>
<keyword evidence="10" id="KW-0511">Multifunctional enzyme</keyword>
<dbReference type="InterPro" id="IPR001264">
    <property type="entry name" value="Glyco_trans_51"/>
</dbReference>
<keyword evidence="9" id="KW-0573">Peptidoglycan synthesis</keyword>
<dbReference type="InterPro" id="IPR050396">
    <property type="entry name" value="Glycosyltr_51/Transpeptidase"/>
</dbReference>
<dbReference type="InterPro" id="IPR005543">
    <property type="entry name" value="PASTA_dom"/>
</dbReference>
<keyword evidence="4" id="KW-0645">Protease</keyword>
<dbReference type="PATRIC" id="fig|1544413.3.peg.272"/>
<keyword evidence="7" id="KW-0378">Hydrolase</keyword>
<protein>
    <submittedName>
        <fullName evidence="17">Penicillin-binding protein 2D</fullName>
    </submittedName>
</protein>
<dbReference type="SUPFAM" id="SSF53955">
    <property type="entry name" value="Lysozyme-like"/>
    <property type="match status" value="1"/>
</dbReference>
<comment type="similarity">
    <text evidence="1">In the C-terminal section; belongs to the transpeptidase family.</text>
</comment>
<feature type="region of interest" description="Disordered" evidence="14">
    <location>
        <begin position="761"/>
        <end position="819"/>
    </location>
</feature>
<dbReference type="InterPro" id="IPR012338">
    <property type="entry name" value="Beta-lactam/transpept-like"/>
</dbReference>
<dbReference type="PANTHER" id="PTHR32282">
    <property type="entry name" value="BINDING PROTEIN TRANSPEPTIDASE, PUTATIVE-RELATED"/>
    <property type="match status" value="1"/>
</dbReference>
<feature type="domain" description="Glycosyl transferase family 51" evidence="16">
    <location>
        <begin position="94"/>
        <end position="280"/>
    </location>
</feature>
<evidence type="ECO:0000256" key="13">
    <source>
        <dbReference type="ARBA" id="ARBA00049902"/>
    </source>
</evidence>
<dbReference type="GO" id="GO:0008658">
    <property type="term" value="F:penicillin binding"/>
    <property type="evidence" value="ECO:0007669"/>
    <property type="project" value="InterPro"/>
</dbReference>
<evidence type="ECO:0000256" key="1">
    <source>
        <dbReference type="ARBA" id="ARBA00007090"/>
    </source>
</evidence>
<dbReference type="GO" id="GO:0009002">
    <property type="term" value="F:serine-type D-Ala-D-Ala carboxypeptidase activity"/>
    <property type="evidence" value="ECO:0007669"/>
    <property type="project" value="UniProtKB-EC"/>
</dbReference>
<dbReference type="EMBL" id="LKEV01000001">
    <property type="protein sequence ID" value="KQB87216.1"/>
    <property type="molecule type" value="Genomic_DNA"/>
</dbReference>
<keyword evidence="11" id="KW-0961">Cell wall biogenesis/degradation</keyword>
<dbReference type="Gene3D" id="3.40.710.10">
    <property type="entry name" value="DD-peptidase/beta-lactamase superfamily"/>
    <property type="match status" value="1"/>
</dbReference>
<dbReference type="AlphaFoldDB" id="A0A0Q0U5D2"/>
<reference evidence="17 18" key="1">
    <citation type="submission" date="2015-10" db="EMBL/GenBank/DDBJ databases">
        <title>Corynebacteirum lowii and Corynebacterium oculi species nova, derived from human clinical disease and and emended description of Corynebacterium mastiditis.</title>
        <authorList>
            <person name="Bernard K."/>
            <person name="Pacheco A.L."/>
            <person name="Mcdougall C."/>
            <person name="Burtx T."/>
            <person name="Weibe D."/>
            <person name="Tyler S."/>
            <person name="Olson A.B."/>
            <person name="Cnockaert M."/>
            <person name="Eguchi H."/>
            <person name="Kuwahara T."/>
            <person name="Nakayama-Imaohji H."/>
            <person name="Boudewijins M."/>
            <person name="Van Hoecke F."/>
            <person name="Bernier A.-M."/>
            <person name="Vandamme P."/>
        </authorList>
    </citation>
    <scope>NUCLEOTIDE SEQUENCE [LARGE SCALE GENOMIC DNA]</scope>
    <source>
        <strain evidence="17 18">NML 130206</strain>
    </source>
</reference>
<keyword evidence="6" id="KW-0808">Transferase</keyword>
<comment type="similarity">
    <text evidence="2">In the N-terminal section; belongs to the glycosyltransferase 51 family.</text>
</comment>
<comment type="catalytic activity">
    <reaction evidence="13">
        <text>[GlcNAc-(1-&gt;4)-Mur2Ac(oyl-L-Ala-gamma-D-Glu-L-Lys-D-Ala-D-Ala)](n)-di-trans,octa-cis-undecaprenyl diphosphate + beta-D-GlcNAc-(1-&gt;4)-Mur2Ac(oyl-L-Ala-gamma-D-Glu-L-Lys-D-Ala-D-Ala)-di-trans,octa-cis-undecaprenyl diphosphate = [GlcNAc-(1-&gt;4)-Mur2Ac(oyl-L-Ala-gamma-D-Glu-L-Lys-D-Ala-D-Ala)](n+1)-di-trans,octa-cis-undecaprenyl diphosphate + di-trans,octa-cis-undecaprenyl diphosphate + H(+)</text>
        <dbReference type="Rhea" id="RHEA:23708"/>
        <dbReference type="Rhea" id="RHEA-COMP:9602"/>
        <dbReference type="Rhea" id="RHEA-COMP:9603"/>
        <dbReference type="ChEBI" id="CHEBI:15378"/>
        <dbReference type="ChEBI" id="CHEBI:58405"/>
        <dbReference type="ChEBI" id="CHEBI:60033"/>
        <dbReference type="ChEBI" id="CHEBI:78435"/>
        <dbReference type="EC" id="2.4.99.28"/>
    </reaction>
</comment>
<evidence type="ECO:0000256" key="11">
    <source>
        <dbReference type="ARBA" id="ARBA00023316"/>
    </source>
</evidence>
<keyword evidence="5" id="KW-0328">Glycosyltransferase</keyword>
<dbReference type="Pfam" id="PF00912">
    <property type="entry name" value="Transgly"/>
    <property type="match status" value="1"/>
</dbReference>
<comment type="catalytic activity">
    <reaction evidence="12">
        <text>Preferential cleavage: (Ac)2-L-Lys-D-Ala-|-D-Ala. Also transpeptidation of peptidyl-alanyl moieties that are N-acyl substituents of D-alanine.</text>
        <dbReference type="EC" id="3.4.16.4"/>
    </reaction>
</comment>
<organism evidence="17 18">
    <name type="scientific">Corynebacterium lowii</name>
    <dbReference type="NCBI Taxonomy" id="1544413"/>
    <lineage>
        <taxon>Bacteria</taxon>
        <taxon>Bacillati</taxon>
        <taxon>Actinomycetota</taxon>
        <taxon>Actinomycetes</taxon>
        <taxon>Mycobacteriales</taxon>
        <taxon>Corynebacteriaceae</taxon>
        <taxon>Corynebacterium</taxon>
    </lineage>
</organism>
<keyword evidence="18" id="KW-1185">Reference proteome</keyword>
<evidence type="ECO:0000313" key="18">
    <source>
        <dbReference type="Proteomes" id="UP000050488"/>
    </source>
</evidence>
<evidence type="ECO:0000256" key="12">
    <source>
        <dbReference type="ARBA" id="ARBA00034000"/>
    </source>
</evidence>
<gene>
    <name evidence="17" type="primary">pbpG</name>
    <name evidence="17" type="ORF">Clow_00270</name>
</gene>
<evidence type="ECO:0000256" key="5">
    <source>
        <dbReference type="ARBA" id="ARBA00022676"/>
    </source>
</evidence>
<evidence type="ECO:0000256" key="14">
    <source>
        <dbReference type="SAM" id="MobiDB-lite"/>
    </source>
</evidence>